<organism evidence="3 4">
    <name type="scientific">Ureibacillus yapensis</name>
    <dbReference type="NCBI Taxonomy" id="2304605"/>
    <lineage>
        <taxon>Bacteria</taxon>
        <taxon>Bacillati</taxon>
        <taxon>Bacillota</taxon>
        <taxon>Bacilli</taxon>
        <taxon>Bacillales</taxon>
        <taxon>Caryophanaceae</taxon>
        <taxon>Ureibacillus</taxon>
    </lineage>
</organism>
<feature type="domain" description="GP-PDE" evidence="2">
    <location>
        <begin position="38"/>
        <end position="276"/>
    </location>
</feature>
<keyword evidence="1" id="KW-0472">Membrane</keyword>
<dbReference type="Pfam" id="PF03009">
    <property type="entry name" value="GDPD"/>
    <property type="match status" value="1"/>
</dbReference>
<dbReference type="GO" id="GO:0006629">
    <property type="term" value="P:lipid metabolic process"/>
    <property type="evidence" value="ECO:0007669"/>
    <property type="project" value="InterPro"/>
</dbReference>
<proteinExistence type="predicted"/>
<evidence type="ECO:0000313" key="4">
    <source>
        <dbReference type="Proteomes" id="UP000265692"/>
    </source>
</evidence>
<evidence type="ECO:0000256" key="1">
    <source>
        <dbReference type="SAM" id="Phobius"/>
    </source>
</evidence>
<keyword evidence="1" id="KW-0812">Transmembrane</keyword>
<comment type="caution">
    <text evidence="3">The sequence shown here is derived from an EMBL/GenBank/DDBJ whole genome shotgun (WGS) entry which is preliminary data.</text>
</comment>
<dbReference type="PROSITE" id="PS51704">
    <property type="entry name" value="GP_PDE"/>
    <property type="match status" value="1"/>
</dbReference>
<gene>
    <name evidence="3" type="ORF">D1B33_11695</name>
</gene>
<dbReference type="InterPro" id="IPR017946">
    <property type="entry name" value="PLC-like_Pdiesterase_TIM-brl"/>
</dbReference>
<evidence type="ECO:0000259" key="2">
    <source>
        <dbReference type="PROSITE" id="PS51704"/>
    </source>
</evidence>
<accession>A0A396S6K3</accession>
<dbReference type="Proteomes" id="UP000265692">
    <property type="component" value="Unassembled WGS sequence"/>
</dbReference>
<protein>
    <submittedName>
        <fullName evidence="3">Glycerophosphodiester phosphodiesterase</fullName>
    </submittedName>
</protein>
<dbReference type="OrthoDB" id="384721at2"/>
<feature type="transmembrane region" description="Helical" evidence="1">
    <location>
        <begin position="7"/>
        <end position="23"/>
    </location>
</feature>
<dbReference type="InterPro" id="IPR030395">
    <property type="entry name" value="GP_PDE_dom"/>
</dbReference>
<dbReference type="RefSeq" id="WP_118876575.1">
    <property type="nucleotide sequence ID" value="NZ_QWEI01000005.1"/>
</dbReference>
<dbReference type="Gene3D" id="3.20.20.190">
    <property type="entry name" value="Phosphatidylinositol (PI) phosphodiesterase"/>
    <property type="match status" value="1"/>
</dbReference>
<evidence type="ECO:0000313" key="3">
    <source>
        <dbReference type="EMBL" id="RHW36292.1"/>
    </source>
</evidence>
<dbReference type="AlphaFoldDB" id="A0A396S6K3"/>
<dbReference type="PANTHER" id="PTHR46211">
    <property type="entry name" value="GLYCEROPHOSPHORYL DIESTER PHOSPHODIESTERASE"/>
    <property type="match status" value="1"/>
</dbReference>
<reference evidence="3 4" key="1">
    <citation type="submission" date="2018-08" db="EMBL/GenBank/DDBJ databases">
        <title>Lysinibacillus sp. YLB-03 draft genome sequence.</title>
        <authorList>
            <person name="Yu L."/>
        </authorList>
    </citation>
    <scope>NUCLEOTIDE SEQUENCE [LARGE SCALE GENOMIC DNA]</scope>
    <source>
        <strain evidence="3 4">YLB-03</strain>
    </source>
</reference>
<keyword evidence="4" id="KW-1185">Reference proteome</keyword>
<dbReference type="GO" id="GO:0008081">
    <property type="term" value="F:phosphoric diester hydrolase activity"/>
    <property type="evidence" value="ECO:0007669"/>
    <property type="project" value="InterPro"/>
</dbReference>
<dbReference type="SUPFAM" id="SSF51695">
    <property type="entry name" value="PLC-like phosphodiesterases"/>
    <property type="match status" value="1"/>
</dbReference>
<sequence length="281" mass="31994">MHKKQITISIIMLFLIVAVFWFVEVENIEAEPGIVEIPKIFAHRGAVDRFNESTITSYKIASGEKVDALELDLRMTKDGKLIVMHDETIDRTTNGSGKVSEITLKEVKSYETVGEYNNRATKEKVPTLEEVFQTFGSSQNYYIETRLVDGKTLMEEELVQLLAKYNLLHKKKVAIQSFSEESLKKMGQLAPQLRLTLLFKRGHFNLDKALAVDFPVIGLESSDATVKTVNALHSKGKEVHVFFNHAEKMKEQQAKMKELNVDGYFTDDISYTKQLLNSIKQ</sequence>
<keyword evidence="1" id="KW-1133">Transmembrane helix</keyword>
<dbReference type="PANTHER" id="PTHR46211:SF14">
    <property type="entry name" value="GLYCEROPHOSPHODIESTER PHOSPHODIESTERASE"/>
    <property type="match status" value="1"/>
</dbReference>
<name>A0A396S6K3_9BACL</name>
<dbReference type="EMBL" id="QWEI01000005">
    <property type="protein sequence ID" value="RHW36292.1"/>
    <property type="molecule type" value="Genomic_DNA"/>
</dbReference>